<dbReference type="Proteomes" id="UP000054248">
    <property type="component" value="Unassembled WGS sequence"/>
</dbReference>
<proteinExistence type="predicted"/>
<reference evidence="2 3" key="1">
    <citation type="submission" date="2014-04" db="EMBL/GenBank/DDBJ databases">
        <authorList>
            <consortium name="DOE Joint Genome Institute"/>
            <person name="Kuo A."/>
            <person name="Girlanda M."/>
            <person name="Perotto S."/>
            <person name="Kohler A."/>
            <person name="Nagy L.G."/>
            <person name="Floudas D."/>
            <person name="Copeland A."/>
            <person name="Barry K.W."/>
            <person name="Cichocki N."/>
            <person name="Veneault-Fourrey C."/>
            <person name="LaButti K."/>
            <person name="Lindquist E.A."/>
            <person name="Lipzen A."/>
            <person name="Lundell T."/>
            <person name="Morin E."/>
            <person name="Murat C."/>
            <person name="Sun H."/>
            <person name="Tunlid A."/>
            <person name="Henrissat B."/>
            <person name="Grigoriev I.V."/>
            <person name="Hibbett D.S."/>
            <person name="Martin F."/>
            <person name="Nordberg H.P."/>
            <person name="Cantor M.N."/>
            <person name="Hua S.X."/>
        </authorList>
    </citation>
    <scope>NUCLEOTIDE SEQUENCE [LARGE SCALE GENOMIC DNA]</scope>
    <source>
        <strain evidence="2 3">MUT 4182</strain>
    </source>
</reference>
<dbReference type="STRING" id="1051891.A0A0C3QXR1"/>
<accession>A0A0C3QXR1</accession>
<gene>
    <name evidence="2" type="ORF">M407DRAFT_240801</name>
</gene>
<evidence type="ECO:0000313" key="2">
    <source>
        <dbReference type="EMBL" id="KIO33879.1"/>
    </source>
</evidence>
<sequence>MPSRIVGRTHATTGGIQARVSRFFGFHDRAAAHRSKQAMGHGERHAATTSGWAKGTGQRIRGTGHSILGAITGSRRRQARGNANNNIGQMRQNFNSRI</sequence>
<keyword evidence="3" id="KW-1185">Reference proteome</keyword>
<dbReference type="HOGENOM" id="CLU_167733_0_0_1"/>
<organism evidence="2 3">
    <name type="scientific">Tulasnella calospora MUT 4182</name>
    <dbReference type="NCBI Taxonomy" id="1051891"/>
    <lineage>
        <taxon>Eukaryota</taxon>
        <taxon>Fungi</taxon>
        <taxon>Dikarya</taxon>
        <taxon>Basidiomycota</taxon>
        <taxon>Agaricomycotina</taxon>
        <taxon>Agaricomycetes</taxon>
        <taxon>Cantharellales</taxon>
        <taxon>Tulasnellaceae</taxon>
        <taxon>Tulasnella</taxon>
    </lineage>
</organism>
<name>A0A0C3QXR1_9AGAM</name>
<dbReference type="EMBL" id="KN822945">
    <property type="protein sequence ID" value="KIO33879.1"/>
    <property type="molecule type" value="Genomic_DNA"/>
</dbReference>
<reference evidence="3" key="2">
    <citation type="submission" date="2015-01" db="EMBL/GenBank/DDBJ databases">
        <title>Evolutionary Origins and Diversification of the Mycorrhizal Mutualists.</title>
        <authorList>
            <consortium name="DOE Joint Genome Institute"/>
            <consortium name="Mycorrhizal Genomics Consortium"/>
            <person name="Kohler A."/>
            <person name="Kuo A."/>
            <person name="Nagy L.G."/>
            <person name="Floudas D."/>
            <person name="Copeland A."/>
            <person name="Barry K.W."/>
            <person name="Cichocki N."/>
            <person name="Veneault-Fourrey C."/>
            <person name="LaButti K."/>
            <person name="Lindquist E.A."/>
            <person name="Lipzen A."/>
            <person name="Lundell T."/>
            <person name="Morin E."/>
            <person name="Murat C."/>
            <person name="Riley R."/>
            <person name="Ohm R."/>
            <person name="Sun H."/>
            <person name="Tunlid A."/>
            <person name="Henrissat B."/>
            <person name="Grigoriev I.V."/>
            <person name="Hibbett D.S."/>
            <person name="Martin F."/>
        </authorList>
    </citation>
    <scope>NUCLEOTIDE SEQUENCE [LARGE SCALE GENOMIC DNA]</scope>
    <source>
        <strain evidence="3">MUT 4182</strain>
    </source>
</reference>
<feature type="region of interest" description="Disordered" evidence="1">
    <location>
        <begin position="34"/>
        <end position="98"/>
    </location>
</feature>
<dbReference type="AlphaFoldDB" id="A0A0C3QXR1"/>
<protein>
    <submittedName>
        <fullName evidence="2">Uncharacterized protein</fullName>
    </submittedName>
</protein>
<evidence type="ECO:0000313" key="3">
    <source>
        <dbReference type="Proteomes" id="UP000054248"/>
    </source>
</evidence>
<evidence type="ECO:0000256" key="1">
    <source>
        <dbReference type="SAM" id="MobiDB-lite"/>
    </source>
</evidence>
<feature type="compositionally biased region" description="Low complexity" evidence="1">
    <location>
        <begin position="80"/>
        <end position="89"/>
    </location>
</feature>
<dbReference type="OrthoDB" id="9999611at2759"/>